<evidence type="ECO:0000256" key="1">
    <source>
        <dbReference type="ARBA" id="ARBA00022574"/>
    </source>
</evidence>
<keyword evidence="5" id="KW-1185">Reference proteome</keyword>
<dbReference type="InterPro" id="IPR015943">
    <property type="entry name" value="WD40/YVTN_repeat-like_dom_sf"/>
</dbReference>
<evidence type="ECO:0000256" key="2">
    <source>
        <dbReference type="ARBA" id="ARBA00022737"/>
    </source>
</evidence>
<evidence type="ECO:0000256" key="3">
    <source>
        <dbReference type="PROSITE-ProRule" id="PRU00221"/>
    </source>
</evidence>
<dbReference type="InterPro" id="IPR019775">
    <property type="entry name" value="WD40_repeat_CS"/>
</dbReference>
<dbReference type="GO" id="GO:0006261">
    <property type="term" value="P:DNA-templated DNA replication"/>
    <property type="evidence" value="ECO:0007669"/>
    <property type="project" value="TreeGrafter"/>
</dbReference>
<dbReference type="Pfam" id="PF00400">
    <property type="entry name" value="WD40"/>
    <property type="match status" value="3"/>
</dbReference>
<reference evidence="4" key="2">
    <citation type="submission" date="2023-04" db="EMBL/GenBank/DDBJ databases">
        <authorList>
            <person name="Bruccoleri R.E."/>
            <person name="Oakeley E.J."/>
            <person name="Faust A.-M."/>
            <person name="Dessus-Babus S."/>
            <person name="Altorfer M."/>
            <person name="Burckhardt D."/>
            <person name="Oertli M."/>
            <person name="Naumann U."/>
            <person name="Petersen F."/>
            <person name="Wong J."/>
        </authorList>
    </citation>
    <scope>NUCLEOTIDE SEQUENCE</scope>
    <source>
        <strain evidence="4">GSM-AAB239-AS_SAM_17_03QT</strain>
        <tissue evidence="4">Leaf</tissue>
    </source>
</reference>
<dbReference type="PROSITE" id="PS50082">
    <property type="entry name" value="WD_REPEATS_2"/>
    <property type="match status" value="3"/>
</dbReference>
<dbReference type="Proteomes" id="UP001140949">
    <property type="component" value="Unassembled WGS sequence"/>
</dbReference>
<dbReference type="GO" id="GO:0120330">
    <property type="term" value="C:rixosome complex"/>
    <property type="evidence" value="ECO:0007669"/>
    <property type="project" value="TreeGrafter"/>
</dbReference>
<dbReference type="PANTHER" id="PTHR18763">
    <property type="entry name" value="WD-REPEAT PROTEIN 18"/>
    <property type="match status" value="1"/>
</dbReference>
<dbReference type="PROSITE" id="PS50294">
    <property type="entry name" value="WD_REPEATS_REGION"/>
    <property type="match status" value="2"/>
</dbReference>
<evidence type="ECO:0000313" key="4">
    <source>
        <dbReference type="EMBL" id="KAJ6842861.1"/>
    </source>
</evidence>
<dbReference type="SMART" id="SM00320">
    <property type="entry name" value="WD40"/>
    <property type="match status" value="6"/>
</dbReference>
<sequence>MEEVVLASSSSLDSGIGSWELRSGSERTRYRSSATPPHSLLSLPRRSLLLSSSNNQILFWSLDKPQVEVRSFPAEPIGPLVSDSDGAYVIGGGASGSVYLWEVASGKLLNKWHAHYRSVSCLTLSDDESLLISGSEDGCVRVWSLMMMFDDIGKEAGRNLYRYNFSEHTLRVTDVASGHGLCNSIVVSSSEDRTCKVWSLSEGRSLRTITFPCIIDAIAIDPGEHAFYAGGRDGKIYIAALNAECNPNNSYGEFIIGSLSDQSKAVTCLTFSVDGVTLLSGSEDGLVRVWDTKSQHVTRVLKHGKGPVNNVILVRQPIRSTPQVLANTQVPPSRKRMHLTVPPPLEKYVNSTDGEAGYKAVTMLQSPWDDPWNNIYCSSYVMSNQIKDLQCHVAWSIWAEQCRRHLGGVGRERDFREILKWIGDCRGKEQSWARHARLRLAASVWHVWRERNRRIYEGLSTPVVGILHNIESDVLVLSP</sequence>
<organism evidence="4 5">
    <name type="scientific">Iris pallida</name>
    <name type="common">Sweet iris</name>
    <dbReference type="NCBI Taxonomy" id="29817"/>
    <lineage>
        <taxon>Eukaryota</taxon>
        <taxon>Viridiplantae</taxon>
        <taxon>Streptophyta</taxon>
        <taxon>Embryophyta</taxon>
        <taxon>Tracheophyta</taxon>
        <taxon>Spermatophyta</taxon>
        <taxon>Magnoliopsida</taxon>
        <taxon>Liliopsida</taxon>
        <taxon>Asparagales</taxon>
        <taxon>Iridaceae</taxon>
        <taxon>Iridoideae</taxon>
        <taxon>Irideae</taxon>
        <taxon>Iris</taxon>
    </lineage>
</organism>
<dbReference type="PANTHER" id="PTHR18763:SF0">
    <property type="entry name" value="WD REPEAT-CONTAINING PROTEIN 18"/>
    <property type="match status" value="1"/>
</dbReference>
<keyword evidence="1 3" id="KW-0853">WD repeat</keyword>
<name>A0AAX6HQA5_IRIPA</name>
<dbReference type="Gene3D" id="2.130.10.10">
    <property type="entry name" value="YVTN repeat-like/Quinoprotein amine dehydrogenase"/>
    <property type="match status" value="2"/>
</dbReference>
<dbReference type="GO" id="GO:0006364">
    <property type="term" value="P:rRNA processing"/>
    <property type="evidence" value="ECO:0007669"/>
    <property type="project" value="TreeGrafter"/>
</dbReference>
<dbReference type="PROSITE" id="PS00678">
    <property type="entry name" value="WD_REPEATS_1"/>
    <property type="match status" value="1"/>
</dbReference>
<proteinExistence type="predicted"/>
<gene>
    <name evidence="4" type="ORF">M6B38_298950</name>
</gene>
<keyword evidence="2" id="KW-0677">Repeat</keyword>
<accession>A0AAX6HQA5</accession>
<dbReference type="InterPro" id="IPR001680">
    <property type="entry name" value="WD40_rpt"/>
</dbReference>
<dbReference type="AlphaFoldDB" id="A0AAX6HQA5"/>
<dbReference type="GO" id="GO:0005656">
    <property type="term" value="C:nuclear pre-replicative complex"/>
    <property type="evidence" value="ECO:0007669"/>
    <property type="project" value="TreeGrafter"/>
</dbReference>
<dbReference type="InterPro" id="IPR045227">
    <property type="entry name" value="WDR18/Ipi3/RID3"/>
</dbReference>
<comment type="caution">
    <text evidence="4">The sequence shown here is derived from an EMBL/GenBank/DDBJ whole genome shotgun (WGS) entry which is preliminary data.</text>
</comment>
<evidence type="ECO:0000313" key="5">
    <source>
        <dbReference type="Proteomes" id="UP001140949"/>
    </source>
</evidence>
<dbReference type="InterPro" id="IPR036322">
    <property type="entry name" value="WD40_repeat_dom_sf"/>
</dbReference>
<dbReference type="InterPro" id="IPR020472">
    <property type="entry name" value="WD40_PAC1"/>
</dbReference>
<feature type="repeat" description="WD" evidence="3">
    <location>
        <begin position="165"/>
        <end position="208"/>
    </location>
</feature>
<protein>
    <submittedName>
        <fullName evidence="4">Protein ROOT INITIATION DEFECTIVE 3 isoform X1</fullName>
    </submittedName>
</protein>
<feature type="repeat" description="WD" evidence="3">
    <location>
        <begin position="112"/>
        <end position="145"/>
    </location>
</feature>
<dbReference type="PRINTS" id="PR00320">
    <property type="entry name" value="GPROTEINBRPT"/>
</dbReference>
<dbReference type="SUPFAM" id="SSF50978">
    <property type="entry name" value="WD40 repeat-like"/>
    <property type="match status" value="1"/>
</dbReference>
<reference evidence="4" key="1">
    <citation type="journal article" date="2023" name="GigaByte">
        <title>Genome assembly of the bearded iris, Iris pallida Lam.</title>
        <authorList>
            <person name="Bruccoleri R.E."/>
            <person name="Oakeley E.J."/>
            <person name="Faust A.M.E."/>
            <person name="Altorfer M."/>
            <person name="Dessus-Babus S."/>
            <person name="Burckhardt D."/>
            <person name="Oertli M."/>
            <person name="Naumann U."/>
            <person name="Petersen F."/>
            <person name="Wong J."/>
        </authorList>
    </citation>
    <scope>NUCLEOTIDE SEQUENCE</scope>
    <source>
        <strain evidence="4">GSM-AAB239-AS_SAM_17_03QT</strain>
    </source>
</reference>
<feature type="repeat" description="WD" evidence="3">
    <location>
        <begin position="259"/>
        <end position="300"/>
    </location>
</feature>
<dbReference type="EMBL" id="JANAVB010007399">
    <property type="protein sequence ID" value="KAJ6842861.1"/>
    <property type="molecule type" value="Genomic_DNA"/>
</dbReference>